<accession>A0ABU5CSD9</accession>
<dbReference type="PROSITE" id="PS51257">
    <property type="entry name" value="PROKAR_LIPOPROTEIN"/>
    <property type="match status" value="1"/>
</dbReference>
<dbReference type="EMBL" id="JAWDIQ010000002">
    <property type="protein sequence ID" value="MDY0409160.1"/>
    <property type="molecule type" value="Genomic_DNA"/>
</dbReference>
<gene>
    <name evidence="1" type="ORF">RWD45_12055</name>
</gene>
<dbReference type="Proteomes" id="UP001275315">
    <property type="component" value="Unassembled WGS sequence"/>
</dbReference>
<dbReference type="RefSeq" id="WP_320379970.1">
    <property type="nucleotide sequence ID" value="NZ_JAWDIQ010000002.1"/>
</dbReference>
<evidence type="ECO:0000313" key="1">
    <source>
        <dbReference type="EMBL" id="MDY0409160.1"/>
    </source>
</evidence>
<protein>
    <submittedName>
        <fullName evidence="1">Uncharacterized protein</fullName>
    </submittedName>
</protein>
<sequence length="134" mass="14906">MNKSIGHKQLISQCLSSLPTGSFSCPLLNYGYDKLSVDACINEDSCGCTTRQLAILREMEEKLRANPEFCQSINLPSISGVQLSRRINDLPTEHAQALFQSVVHKIQELTKNHKGINPELGRLKIIDSRISSSH</sequence>
<organism evidence="1 2">
    <name type="scientific">Paracerasibacillus soli</name>
    <dbReference type="NCBI Taxonomy" id="480284"/>
    <lineage>
        <taxon>Bacteria</taxon>
        <taxon>Bacillati</taxon>
        <taxon>Bacillota</taxon>
        <taxon>Bacilli</taxon>
        <taxon>Bacillales</taxon>
        <taxon>Bacillaceae</taxon>
        <taxon>Paracerasibacillus</taxon>
    </lineage>
</organism>
<keyword evidence="2" id="KW-1185">Reference proteome</keyword>
<reference evidence="1 2" key="1">
    <citation type="submission" date="2023-10" db="EMBL/GenBank/DDBJ databases">
        <title>Virgibacillus soli CC-YMP-6 genome.</title>
        <authorList>
            <person name="Miliotis G."/>
            <person name="Sengupta P."/>
            <person name="Hameed A."/>
            <person name="Chuvochina M."/>
            <person name="Mcdonagh F."/>
            <person name="Simpson A.C."/>
            <person name="Singh N.K."/>
            <person name="Rekha P.D."/>
            <person name="Raman K."/>
            <person name="Hugenholtz P."/>
            <person name="Venkateswaran K."/>
        </authorList>
    </citation>
    <scope>NUCLEOTIDE SEQUENCE [LARGE SCALE GENOMIC DNA]</scope>
    <source>
        <strain evidence="1 2">CC-YMP-6</strain>
    </source>
</reference>
<comment type="caution">
    <text evidence="1">The sequence shown here is derived from an EMBL/GenBank/DDBJ whole genome shotgun (WGS) entry which is preliminary data.</text>
</comment>
<proteinExistence type="predicted"/>
<name>A0ABU5CSD9_9BACI</name>
<evidence type="ECO:0000313" key="2">
    <source>
        <dbReference type="Proteomes" id="UP001275315"/>
    </source>
</evidence>